<dbReference type="PANTHER" id="PTHR36983">
    <property type="entry name" value="DNAJ HOMOLOG SUBFAMILY C MEMBER 13"/>
    <property type="match status" value="1"/>
</dbReference>
<sequence length="637" mass="71059">DGFTICIAHPPLPIPLALSTFPIASLCPYTFLSLPSYPSLSYLSYLSLSPPLSLPLPLQHLFASEHRDEIIKSAIEHAGNFIGITLRLRKDPLTFENFVTDRLGKYGSDESITSLAEFVVQKISPRHSEPVKRILCLTETCLVERDPASYNIVTIKPFGEVFALICDAENPQVFTIEFIRGQIRKYCSTDRDSLMASLLDGVRASGNRDVCVKMAPTQRGQRWGLLSMPVDEEVESLHLKFLATPPNGNFADAVFRFNANVSYSGVLHAVTQDGLFSENKEKLISNAVLALLSQECELPGPNAELESHFQALRRLVASKAGFQAFTQLPKFREKLGVKTVKALKRNNNGVTHAAIDMLCALMCPMHDDYDLRQEQLNKASLMSSKKFLENLLEKFVSNVVRDHGTGALVISSLLDFLTFALCAPYSETSEGQQFDMLLEMVASNGRTLFKLFQHPSMAIVKGAGLVMKAIIEEGDKEIATKMQELALSEGALPRHLHTSMFTISSDQRMLTNRQLSRHLVGLWTAENPIAMSLLKRILPTGLLAYLDSPDAVPEKDVDRMHIRDNVKIATDQFGQQKVPDWQRVAGKAAKEVEKFAKEKADIVLMHWRDKMGIAQKEVRRDSLLAFLPLFRGFILGQ</sequence>
<feature type="non-terminal residue" evidence="2">
    <location>
        <position position="1"/>
    </location>
</feature>
<dbReference type="Proteomes" id="UP000193380">
    <property type="component" value="Unassembled WGS sequence"/>
</dbReference>
<dbReference type="PaxDb" id="8022-A0A060YZA0"/>
<dbReference type="GO" id="GO:0010008">
    <property type="term" value="C:endosome membrane"/>
    <property type="evidence" value="ECO:0007669"/>
    <property type="project" value="TreeGrafter"/>
</dbReference>
<dbReference type="GO" id="GO:0006898">
    <property type="term" value="P:receptor-mediated endocytosis"/>
    <property type="evidence" value="ECO:0007669"/>
    <property type="project" value="TreeGrafter"/>
</dbReference>
<organism evidence="2 3">
    <name type="scientific">Oncorhynchus mykiss</name>
    <name type="common">Rainbow trout</name>
    <name type="synonym">Salmo gairdneri</name>
    <dbReference type="NCBI Taxonomy" id="8022"/>
    <lineage>
        <taxon>Eukaryota</taxon>
        <taxon>Metazoa</taxon>
        <taxon>Chordata</taxon>
        <taxon>Craniata</taxon>
        <taxon>Vertebrata</taxon>
        <taxon>Euteleostomi</taxon>
        <taxon>Actinopterygii</taxon>
        <taxon>Neopterygii</taxon>
        <taxon>Teleostei</taxon>
        <taxon>Protacanthopterygii</taxon>
        <taxon>Salmoniformes</taxon>
        <taxon>Salmonidae</taxon>
        <taxon>Salmoninae</taxon>
        <taxon>Oncorhynchus</taxon>
    </lineage>
</organism>
<dbReference type="PANTHER" id="PTHR36983:SF2">
    <property type="entry name" value="DNAJ HOMOLOG SUBFAMILY C MEMBER 13"/>
    <property type="match status" value="1"/>
</dbReference>
<dbReference type="Pfam" id="PF19432">
    <property type="entry name" value="RME-8_N"/>
    <property type="match status" value="1"/>
</dbReference>
<evidence type="ECO:0000313" key="3">
    <source>
        <dbReference type="Proteomes" id="UP000193380"/>
    </source>
</evidence>
<dbReference type="AlphaFoldDB" id="A0A060YZA0"/>
<proteinExistence type="predicted"/>
<gene>
    <name evidence="2" type="ORF">GSONMT00060351001</name>
</gene>
<dbReference type="STRING" id="8022.A0A060YZA0"/>
<protein>
    <recommendedName>
        <fullName evidence="1">DnaJ homologue subfamily C GRV2/DNAJC13 N-terminal domain-containing protein</fullName>
    </recommendedName>
</protein>
<dbReference type="GO" id="GO:0007032">
    <property type="term" value="P:endosome organization"/>
    <property type="evidence" value="ECO:0007669"/>
    <property type="project" value="InterPro"/>
</dbReference>
<feature type="domain" description="DnaJ homologue subfamily C GRV2/DNAJC13 N-terminal" evidence="1">
    <location>
        <begin position="59"/>
        <end position="620"/>
    </location>
</feature>
<reference evidence="2" key="1">
    <citation type="journal article" date="2014" name="Nat. Commun.">
        <title>The rainbow trout genome provides novel insights into evolution after whole-genome duplication in vertebrates.</title>
        <authorList>
            <person name="Berthelot C."/>
            <person name="Brunet F."/>
            <person name="Chalopin D."/>
            <person name="Juanchich A."/>
            <person name="Bernard M."/>
            <person name="Noel B."/>
            <person name="Bento P."/>
            <person name="Da Silva C."/>
            <person name="Labadie K."/>
            <person name="Alberti A."/>
            <person name="Aury J.M."/>
            <person name="Louis A."/>
            <person name="Dehais P."/>
            <person name="Bardou P."/>
            <person name="Montfort J."/>
            <person name="Klopp C."/>
            <person name="Cabau C."/>
            <person name="Gaspin C."/>
            <person name="Thorgaard G.H."/>
            <person name="Boussaha M."/>
            <person name="Quillet E."/>
            <person name="Guyomard R."/>
            <person name="Galiana D."/>
            <person name="Bobe J."/>
            <person name="Volff J.N."/>
            <person name="Genet C."/>
            <person name="Wincker P."/>
            <person name="Jaillon O."/>
            <person name="Roest Crollius H."/>
            <person name="Guiguen Y."/>
        </authorList>
    </citation>
    <scope>NUCLEOTIDE SEQUENCE [LARGE SCALE GENOMIC DNA]</scope>
</reference>
<evidence type="ECO:0000313" key="2">
    <source>
        <dbReference type="EMBL" id="CDQ96942.1"/>
    </source>
</evidence>
<accession>A0A060YZA0</accession>
<dbReference type="InterPro" id="IPR045802">
    <property type="entry name" value="GRV2/DNAJC13_N"/>
</dbReference>
<reference evidence="2" key="2">
    <citation type="submission" date="2014-03" db="EMBL/GenBank/DDBJ databases">
        <authorList>
            <person name="Genoscope - CEA"/>
        </authorList>
    </citation>
    <scope>NUCLEOTIDE SEQUENCE</scope>
</reference>
<dbReference type="InterPro" id="IPR044978">
    <property type="entry name" value="GRV2/DNAJC13"/>
</dbReference>
<name>A0A060YZA0_ONCMY</name>
<evidence type="ECO:0000259" key="1">
    <source>
        <dbReference type="Pfam" id="PF19432"/>
    </source>
</evidence>
<dbReference type="GO" id="GO:2000641">
    <property type="term" value="P:regulation of early endosome to late endosome transport"/>
    <property type="evidence" value="ECO:0007669"/>
    <property type="project" value="InterPro"/>
</dbReference>
<dbReference type="EMBL" id="FR928114">
    <property type="protein sequence ID" value="CDQ96942.1"/>
    <property type="molecule type" value="Genomic_DNA"/>
</dbReference>